<dbReference type="Proteomes" id="UP001165044">
    <property type="component" value="Unassembled WGS sequence"/>
</dbReference>
<keyword evidence="2" id="KW-1185">Reference proteome</keyword>
<organism evidence="1 2">
    <name type="scientific">Geothrix edaphica</name>
    <dbReference type="NCBI Taxonomy" id="2927976"/>
    <lineage>
        <taxon>Bacteria</taxon>
        <taxon>Pseudomonadati</taxon>
        <taxon>Acidobacteriota</taxon>
        <taxon>Holophagae</taxon>
        <taxon>Holophagales</taxon>
        <taxon>Holophagaceae</taxon>
        <taxon>Geothrix</taxon>
    </lineage>
</organism>
<evidence type="ECO:0000313" key="2">
    <source>
        <dbReference type="Proteomes" id="UP001165044"/>
    </source>
</evidence>
<protein>
    <submittedName>
        <fullName evidence="1">Uncharacterized protein</fullName>
    </submittedName>
</protein>
<evidence type="ECO:0000313" key="1">
    <source>
        <dbReference type="EMBL" id="GLH66315.1"/>
    </source>
</evidence>
<reference evidence="1" key="1">
    <citation type="journal article" date="2023" name="Antonie Van Leeuwenhoek">
        <title>Mesoterricola silvestris gen. nov., sp. nov., Mesoterricola sediminis sp. nov., Geothrix oryzae sp. nov., Geothrix edaphica sp. nov., Geothrix rubra sp. nov., and Geothrix limicola sp. nov., six novel members of Acidobacteriota isolated from soils.</title>
        <authorList>
            <person name="Itoh H."/>
            <person name="Sugisawa Y."/>
            <person name="Mise K."/>
            <person name="Xu Z."/>
            <person name="Kuniyasu M."/>
            <person name="Ushijima N."/>
            <person name="Kawano K."/>
            <person name="Kobayashi E."/>
            <person name="Shiratori Y."/>
            <person name="Masuda Y."/>
            <person name="Senoo K."/>
        </authorList>
    </citation>
    <scope>NUCLEOTIDE SEQUENCE</scope>
    <source>
        <strain evidence="1">Red802</strain>
    </source>
</reference>
<sequence>MCRESIRRTLALSAGIAPDSRGVAEATLRTWGQMAARLAPVIGARGVDALFGRSLQVTSATFPWLSKAGGSDDSANPLTNLRASLEAIDPVVGTEGSFALLVAFTELLAALIGESLTERLLDPVWTPPKPTTEQETHP</sequence>
<comment type="caution">
    <text evidence="1">The sequence shown here is derived from an EMBL/GenBank/DDBJ whole genome shotgun (WGS) entry which is preliminary data.</text>
</comment>
<accession>A0ABQ5PW15</accession>
<proteinExistence type="predicted"/>
<gene>
    <name evidence="1" type="ORF">GETHED_06790</name>
</gene>
<name>A0ABQ5PW15_9BACT</name>
<dbReference type="EMBL" id="BSDC01000001">
    <property type="protein sequence ID" value="GLH66315.1"/>
    <property type="molecule type" value="Genomic_DNA"/>
</dbReference>